<feature type="transmembrane region" description="Helical" evidence="1">
    <location>
        <begin position="186"/>
        <end position="205"/>
    </location>
</feature>
<keyword evidence="1" id="KW-0812">Transmembrane</keyword>
<keyword evidence="1" id="KW-0472">Membrane</keyword>
<feature type="domain" description="DUF2470" evidence="2">
    <location>
        <begin position="11"/>
        <end position="89"/>
    </location>
</feature>
<dbReference type="AlphaFoldDB" id="A0A9P5MMV0"/>
<dbReference type="PANTHER" id="PTHR37783:SF1">
    <property type="entry name" value="MEMBRANE PROTEIN, PUTATIVE (AFU_ORTHOLOGUE AFUA_1G04315)-RELATED"/>
    <property type="match status" value="1"/>
</dbReference>
<organism evidence="3 4">
    <name type="scientific">Russula ochroleuca</name>
    <dbReference type="NCBI Taxonomy" id="152965"/>
    <lineage>
        <taxon>Eukaryota</taxon>
        <taxon>Fungi</taxon>
        <taxon>Dikarya</taxon>
        <taxon>Basidiomycota</taxon>
        <taxon>Agaricomycotina</taxon>
        <taxon>Agaricomycetes</taxon>
        <taxon>Russulales</taxon>
        <taxon>Russulaceae</taxon>
        <taxon>Russula</taxon>
    </lineage>
</organism>
<evidence type="ECO:0000313" key="4">
    <source>
        <dbReference type="Proteomes" id="UP000759537"/>
    </source>
</evidence>
<accession>A0A9P5MMV0</accession>
<dbReference type="EMBL" id="WHVB01000049">
    <property type="protein sequence ID" value="KAF8465142.1"/>
    <property type="molecule type" value="Genomic_DNA"/>
</dbReference>
<dbReference type="Proteomes" id="UP000759537">
    <property type="component" value="Unassembled WGS sequence"/>
</dbReference>
<keyword evidence="4" id="KW-1185">Reference proteome</keyword>
<comment type="caution">
    <text evidence="3">The sequence shown here is derived from an EMBL/GenBank/DDBJ whole genome shotgun (WGS) entry which is preliminary data.</text>
</comment>
<keyword evidence="1" id="KW-1133">Transmembrane helix</keyword>
<reference evidence="3" key="1">
    <citation type="submission" date="2019-10" db="EMBL/GenBank/DDBJ databases">
        <authorList>
            <consortium name="DOE Joint Genome Institute"/>
            <person name="Kuo A."/>
            <person name="Miyauchi S."/>
            <person name="Kiss E."/>
            <person name="Drula E."/>
            <person name="Kohler A."/>
            <person name="Sanchez-Garcia M."/>
            <person name="Andreopoulos B."/>
            <person name="Barry K.W."/>
            <person name="Bonito G."/>
            <person name="Buee M."/>
            <person name="Carver A."/>
            <person name="Chen C."/>
            <person name="Cichocki N."/>
            <person name="Clum A."/>
            <person name="Culley D."/>
            <person name="Crous P.W."/>
            <person name="Fauchery L."/>
            <person name="Girlanda M."/>
            <person name="Hayes R."/>
            <person name="Keri Z."/>
            <person name="LaButti K."/>
            <person name="Lipzen A."/>
            <person name="Lombard V."/>
            <person name="Magnuson J."/>
            <person name="Maillard F."/>
            <person name="Morin E."/>
            <person name="Murat C."/>
            <person name="Nolan M."/>
            <person name="Ohm R."/>
            <person name="Pangilinan J."/>
            <person name="Pereira M."/>
            <person name="Perotto S."/>
            <person name="Peter M."/>
            <person name="Riley R."/>
            <person name="Sitrit Y."/>
            <person name="Stielow B."/>
            <person name="Szollosi G."/>
            <person name="Zifcakova L."/>
            <person name="Stursova M."/>
            <person name="Spatafora J.W."/>
            <person name="Tedersoo L."/>
            <person name="Vaario L.-M."/>
            <person name="Yamada A."/>
            <person name="Yan M."/>
            <person name="Wang P."/>
            <person name="Xu J."/>
            <person name="Bruns T."/>
            <person name="Baldrian P."/>
            <person name="Vilgalys R."/>
            <person name="Henrissat B."/>
            <person name="Grigoriev I.V."/>
            <person name="Hibbett D."/>
            <person name="Nagy L.G."/>
            <person name="Martin F.M."/>
        </authorList>
    </citation>
    <scope>NUCLEOTIDE SEQUENCE</scope>
    <source>
        <strain evidence="3">Prilba</strain>
    </source>
</reference>
<sequence>MADPVADRSGFLCTYMSTHPDTLVAYVKHFGKVDGHVSSAKMLSIDSKGMDLEYKMKGALASSRPQVVRVEFDPPLLGYDEVKPRLLGMKVDADEALGTVKAPQITHFELPFQIWITTSLLLFQVYVSSMPHDSSSNAKFWWLARTLRPGVFPDWIFSPIWAFIVIVHSSEGAYVATLARKHHMPWHIAMAWVTTGTIFGFPVLLRLRHLIKQARIESIMKGN</sequence>
<name>A0A9P5MMV0_9AGAM</name>
<dbReference type="PANTHER" id="PTHR37783">
    <property type="entry name" value="MEMBRANE PROTEIN, PUTATIVE (AFU_ORTHOLOGUE AFUA_1G04315)-RELATED"/>
    <property type="match status" value="1"/>
</dbReference>
<proteinExistence type="predicted"/>
<evidence type="ECO:0000259" key="2">
    <source>
        <dbReference type="Pfam" id="PF10615"/>
    </source>
</evidence>
<feature type="transmembrane region" description="Helical" evidence="1">
    <location>
        <begin position="155"/>
        <end position="174"/>
    </location>
</feature>
<dbReference type="Pfam" id="PF10615">
    <property type="entry name" value="DUF2470"/>
    <property type="match status" value="1"/>
</dbReference>
<evidence type="ECO:0000313" key="3">
    <source>
        <dbReference type="EMBL" id="KAF8465142.1"/>
    </source>
</evidence>
<protein>
    <recommendedName>
        <fullName evidence="2">DUF2470 domain-containing protein</fullName>
    </recommendedName>
</protein>
<gene>
    <name evidence="3" type="ORF">DFH94DRAFT_783941</name>
</gene>
<dbReference type="InterPro" id="IPR037119">
    <property type="entry name" value="Haem_oxidase_HugZ-like_sf"/>
</dbReference>
<dbReference type="InterPro" id="IPR028110">
    <property type="entry name" value="TMEM254"/>
</dbReference>
<evidence type="ECO:0000256" key="1">
    <source>
        <dbReference type="SAM" id="Phobius"/>
    </source>
</evidence>
<dbReference type="Gene3D" id="3.20.180.10">
    <property type="entry name" value="PNP-oxidase-like"/>
    <property type="match status" value="1"/>
</dbReference>
<dbReference type="Pfam" id="PF14934">
    <property type="entry name" value="TMEM254"/>
    <property type="match status" value="1"/>
</dbReference>
<dbReference type="OrthoDB" id="5553410at2759"/>
<dbReference type="InterPro" id="IPR019595">
    <property type="entry name" value="DUF2470"/>
</dbReference>
<reference evidence="3" key="2">
    <citation type="journal article" date="2020" name="Nat. Commun.">
        <title>Large-scale genome sequencing of mycorrhizal fungi provides insights into the early evolution of symbiotic traits.</title>
        <authorList>
            <person name="Miyauchi S."/>
            <person name="Kiss E."/>
            <person name="Kuo A."/>
            <person name="Drula E."/>
            <person name="Kohler A."/>
            <person name="Sanchez-Garcia M."/>
            <person name="Morin E."/>
            <person name="Andreopoulos B."/>
            <person name="Barry K.W."/>
            <person name="Bonito G."/>
            <person name="Buee M."/>
            <person name="Carver A."/>
            <person name="Chen C."/>
            <person name="Cichocki N."/>
            <person name="Clum A."/>
            <person name="Culley D."/>
            <person name="Crous P.W."/>
            <person name="Fauchery L."/>
            <person name="Girlanda M."/>
            <person name="Hayes R.D."/>
            <person name="Keri Z."/>
            <person name="LaButti K."/>
            <person name="Lipzen A."/>
            <person name="Lombard V."/>
            <person name="Magnuson J."/>
            <person name="Maillard F."/>
            <person name="Murat C."/>
            <person name="Nolan M."/>
            <person name="Ohm R.A."/>
            <person name="Pangilinan J."/>
            <person name="Pereira M.F."/>
            <person name="Perotto S."/>
            <person name="Peter M."/>
            <person name="Pfister S."/>
            <person name="Riley R."/>
            <person name="Sitrit Y."/>
            <person name="Stielow J.B."/>
            <person name="Szollosi G."/>
            <person name="Zifcakova L."/>
            <person name="Stursova M."/>
            <person name="Spatafora J.W."/>
            <person name="Tedersoo L."/>
            <person name="Vaario L.M."/>
            <person name="Yamada A."/>
            <person name="Yan M."/>
            <person name="Wang P."/>
            <person name="Xu J."/>
            <person name="Bruns T."/>
            <person name="Baldrian P."/>
            <person name="Vilgalys R."/>
            <person name="Dunand C."/>
            <person name="Henrissat B."/>
            <person name="Grigoriev I.V."/>
            <person name="Hibbett D."/>
            <person name="Nagy L.G."/>
            <person name="Martin F.M."/>
        </authorList>
    </citation>
    <scope>NUCLEOTIDE SEQUENCE</scope>
    <source>
        <strain evidence="3">Prilba</strain>
    </source>
</reference>